<dbReference type="PROSITE" id="PS51352">
    <property type="entry name" value="THIOREDOXIN_2"/>
    <property type="match status" value="1"/>
</dbReference>
<evidence type="ECO:0000256" key="2">
    <source>
        <dbReference type="ARBA" id="ARBA00023008"/>
    </source>
</evidence>
<dbReference type="SUPFAM" id="SSF52833">
    <property type="entry name" value="Thioredoxin-like"/>
    <property type="match status" value="1"/>
</dbReference>
<dbReference type="Proteomes" id="UP001281447">
    <property type="component" value="Unassembled WGS sequence"/>
</dbReference>
<dbReference type="InterPro" id="IPR036249">
    <property type="entry name" value="Thioredoxin-like_sf"/>
</dbReference>
<feature type="domain" description="Thioredoxin" evidence="3">
    <location>
        <begin position="41"/>
        <end position="203"/>
    </location>
</feature>
<evidence type="ECO:0000256" key="1">
    <source>
        <dbReference type="ARBA" id="ARBA00010996"/>
    </source>
</evidence>
<dbReference type="PANTHER" id="PTHR12151:SF25">
    <property type="entry name" value="LINALOOL DEHYDRATASE_ISOMERASE DOMAIN-CONTAINING PROTEIN"/>
    <property type="match status" value="1"/>
</dbReference>
<dbReference type="Gene3D" id="3.40.30.10">
    <property type="entry name" value="Glutaredoxin"/>
    <property type="match status" value="1"/>
</dbReference>
<comment type="caution">
    <text evidence="4">The sequence shown here is derived from an EMBL/GenBank/DDBJ whole genome shotgun (WGS) entry which is preliminary data.</text>
</comment>
<gene>
    <name evidence="4" type="ORF">RWE15_18865</name>
</gene>
<proteinExistence type="inferred from homology"/>
<dbReference type="Pfam" id="PF02630">
    <property type="entry name" value="SCO1-SenC"/>
    <property type="match status" value="1"/>
</dbReference>
<dbReference type="EMBL" id="JAWDIP010000004">
    <property type="protein sequence ID" value="MDY0396048.1"/>
    <property type="molecule type" value="Genomic_DNA"/>
</dbReference>
<dbReference type="InterPro" id="IPR013766">
    <property type="entry name" value="Thioredoxin_domain"/>
</dbReference>
<accession>A0ABU5C9Q5</accession>
<comment type="similarity">
    <text evidence="1">Belongs to the SCO1/2 family.</text>
</comment>
<sequence>MKKNRLAAITTVLLFGFGLFFFSTDGFQSFTAENARTQKLIKEKPAFPDVTLQDSKNRTYAFDTFKGKYVLITFIYTACTDVCPKIEMNMADVYKQIPKKYMGKDIVFLSISFDPERDNPQTLEKYRHSYDSDGDTWRMARITNKQELDNLLDAFGVVVIPDDSGNFTHNAAFYLVGPDGKLDQVMDYQKTDDAARQIKHMLRQKGGEVAWNK</sequence>
<dbReference type="CDD" id="cd02968">
    <property type="entry name" value="SCO"/>
    <property type="match status" value="1"/>
</dbReference>
<evidence type="ECO:0000313" key="4">
    <source>
        <dbReference type="EMBL" id="MDY0396048.1"/>
    </source>
</evidence>
<evidence type="ECO:0000313" key="5">
    <source>
        <dbReference type="Proteomes" id="UP001281447"/>
    </source>
</evidence>
<dbReference type="PANTHER" id="PTHR12151">
    <property type="entry name" value="ELECTRON TRANSPORT PROTIN SCO1/SENC FAMILY MEMBER"/>
    <property type="match status" value="1"/>
</dbReference>
<keyword evidence="2" id="KW-0186">Copper</keyword>
<dbReference type="RefSeq" id="WP_390352533.1">
    <property type="nucleotide sequence ID" value="NZ_JBHUIZ010000003.1"/>
</dbReference>
<name>A0ABU5C9Q5_9BACI</name>
<keyword evidence="5" id="KW-1185">Reference proteome</keyword>
<reference evidence="4 5" key="1">
    <citation type="submission" date="2023-10" db="EMBL/GenBank/DDBJ databases">
        <title>Virgibacillus halophilus 5B73C genome.</title>
        <authorList>
            <person name="Miliotis G."/>
            <person name="Sengupta P."/>
            <person name="Hameed A."/>
            <person name="Chuvochina M."/>
            <person name="Mcdonagh F."/>
            <person name="Simpson A.C."/>
            <person name="Singh N.K."/>
            <person name="Rekha P.D."/>
            <person name="Raman K."/>
            <person name="Hugenholtz P."/>
            <person name="Venkateswaran K."/>
        </authorList>
    </citation>
    <scope>NUCLEOTIDE SEQUENCE [LARGE SCALE GENOMIC DNA]</scope>
    <source>
        <strain evidence="4 5">5B73C</strain>
    </source>
</reference>
<protein>
    <submittedName>
        <fullName evidence="4">SCO family protein</fullName>
    </submittedName>
</protein>
<organism evidence="4 5">
    <name type="scientific">Tigheibacillus halophilus</name>
    <dbReference type="NCBI Taxonomy" id="361280"/>
    <lineage>
        <taxon>Bacteria</taxon>
        <taxon>Bacillati</taxon>
        <taxon>Bacillota</taxon>
        <taxon>Bacilli</taxon>
        <taxon>Bacillales</taxon>
        <taxon>Bacillaceae</taxon>
        <taxon>Tigheibacillus</taxon>
    </lineage>
</organism>
<evidence type="ECO:0000259" key="3">
    <source>
        <dbReference type="PROSITE" id="PS51352"/>
    </source>
</evidence>
<dbReference type="InterPro" id="IPR003782">
    <property type="entry name" value="SCO1/SenC"/>
</dbReference>